<dbReference type="KEGG" id="gfl:GRFL_1833"/>
<proteinExistence type="predicted"/>
<keyword evidence="2" id="KW-1185">Reference proteome</keyword>
<dbReference type="AlphaFoldDB" id="A0A1L7I4L2"/>
<evidence type="ECO:0000313" key="2">
    <source>
        <dbReference type="Proteomes" id="UP000186230"/>
    </source>
</evidence>
<dbReference type="STRING" id="1229726.GRFL_1833"/>
<evidence type="ECO:0000313" key="1">
    <source>
        <dbReference type="EMBL" id="APU68557.1"/>
    </source>
</evidence>
<protein>
    <submittedName>
        <fullName evidence="1">Uncharacterized protein</fullName>
    </submittedName>
</protein>
<accession>A0A1L7I4L2</accession>
<gene>
    <name evidence="1" type="ORF">GRFL_1833</name>
</gene>
<dbReference type="Proteomes" id="UP000186230">
    <property type="component" value="Chromosome"/>
</dbReference>
<reference evidence="1 2" key="1">
    <citation type="submission" date="2016-07" db="EMBL/GenBank/DDBJ databases">
        <title>Multi-omics approach to identify versatile polysaccharide utilization systems of a marine flavobacterium Gramella flava.</title>
        <authorList>
            <person name="Tang K."/>
        </authorList>
    </citation>
    <scope>NUCLEOTIDE SEQUENCE [LARGE SCALE GENOMIC DNA]</scope>
    <source>
        <strain evidence="1 2">JLT2011</strain>
    </source>
</reference>
<sequence>MDFFQLRKNHLLSSNDFLRKAIFVTFRTSSNYYLKELPKNKPGYLFLPVLQNFKK</sequence>
<organism evidence="1 2">
    <name type="scientific">Christiangramia flava JLT2011</name>
    <dbReference type="NCBI Taxonomy" id="1229726"/>
    <lineage>
        <taxon>Bacteria</taxon>
        <taxon>Pseudomonadati</taxon>
        <taxon>Bacteroidota</taxon>
        <taxon>Flavobacteriia</taxon>
        <taxon>Flavobacteriales</taxon>
        <taxon>Flavobacteriaceae</taxon>
        <taxon>Christiangramia</taxon>
    </lineage>
</organism>
<dbReference type="EMBL" id="CP016359">
    <property type="protein sequence ID" value="APU68557.1"/>
    <property type="molecule type" value="Genomic_DNA"/>
</dbReference>
<name>A0A1L7I4L2_9FLAO</name>